<keyword evidence="1" id="KW-0472">Membrane</keyword>
<sequence>MTTNSTPTLNILFPTQLLLVNLLMLLAARSEYREPPLLYFPFSLIFSLLNVIQNLLECEAVIKLAQHLQENEKNYKIITPYDGQRVLIEDMMKETEDLKWEEKVYNVDSFQGNEEDYIIISLVRSLALGFLQNLRRTNVMLTRCKRGMYIISSQAFLHKGPGKDCIVGELNQYVGEIGWLRMKDLESGEFLTNPKKRVIKEA</sequence>
<organism evidence="3 4">
    <name type="scientific">Mycena metata</name>
    <dbReference type="NCBI Taxonomy" id="1033252"/>
    <lineage>
        <taxon>Eukaryota</taxon>
        <taxon>Fungi</taxon>
        <taxon>Dikarya</taxon>
        <taxon>Basidiomycota</taxon>
        <taxon>Agaricomycotina</taxon>
        <taxon>Agaricomycetes</taxon>
        <taxon>Agaricomycetidae</taxon>
        <taxon>Agaricales</taxon>
        <taxon>Marasmiineae</taxon>
        <taxon>Mycenaceae</taxon>
        <taxon>Mycena</taxon>
    </lineage>
</organism>
<dbReference type="InterPro" id="IPR041679">
    <property type="entry name" value="DNA2/NAM7-like_C"/>
</dbReference>
<dbReference type="Proteomes" id="UP001215598">
    <property type="component" value="Unassembled WGS sequence"/>
</dbReference>
<keyword evidence="1" id="KW-0812">Transmembrane</keyword>
<dbReference type="InterPro" id="IPR027417">
    <property type="entry name" value="P-loop_NTPase"/>
</dbReference>
<dbReference type="SUPFAM" id="SSF52540">
    <property type="entry name" value="P-loop containing nucleoside triphosphate hydrolases"/>
    <property type="match status" value="1"/>
</dbReference>
<reference evidence="3" key="1">
    <citation type="submission" date="2023-03" db="EMBL/GenBank/DDBJ databases">
        <title>Massive genome expansion in bonnet fungi (Mycena s.s.) driven by repeated elements and novel gene families across ecological guilds.</title>
        <authorList>
            <consortium name="Lawrence Berkeley National Laboratory"/>
            <person name="Harder C.B."/>
            <person name="Miyauchi S."/>
            <person name="Viragh M."/>
            <person name="Kuo A."/>
            <person name="Thoen E."/>
            <person name="Andreopoulos B."/>
            <person name="Lu D."/>
            <person name="Skrede I."/>
            <person name="Drula E."/>
            <person name="Henrissat B."/>
            <person name="Morin E."/>
            <person name="Kohler A."/>
            <person name="Barry K."/>
            <person name="LaButti K."/>
            <person name="Morin E."/>
            <person name="Salamov A."/>
            <person name="Lipzen A."/>
            <person name="Mereny Z."/>
            <person name="Hegedus B."/>
            <person name="Baldrian P."/>
            <person name="Stursova M."/>
            <person name="Weitz H."/>
            <person name="Taylor A."/>
            <person name="Grigoriev I.V."/>
            <person name="Nagy L.G."/>
            <person name="Martin F."/>
            <person name="Kauserud H."/>
        </authorList>
    </citation>
    <scope>NUCLEOTIDE SEQUENCE</scope>
    <source>
        <strain evidence="3">CBHHK182m</strain>
    </source>
</reference>
<dbReference type="AlphaFoldDB" id="A0AAD7NT35"/>
<dbReference type="Pfam" id="PF13087">
    <property type="entry name" value="AAA_12"/>
    <property type="match status" value="1"/>
</dbReference>
<evidence type="ECO:0000313" key="4">
    <source>
        <dbReference type="Proteomes" id="UP001215598"/>
    </source>
</evidence>
<accession>A0AAD7NT35</accession>
<dbReference type="CDD" id="cd18808">
    <property type="entry name" value="SF1_C_Upf1"/>
    <property type="match status" value="1"/>
</dbReference>
<name>A0AAD7NT35_9AGAR</name>
<evidence type="ECO:0000313" key="3">
    <source>
        <dbReference type="EMBL" id="KAJ7773407.1"/>
    </source>
</evidence>
<evidence type="ECO:0000256" key="1">
    <source>
        <dbReference type="SAM" id="Phobius"/>
    </source>
</evidence>
<feature type="domain" description="DNA2/NAM7 helicase-like C-terminal" evidence="2">
    <location>
        <begin position="52"/>
        <end position="154"/>
    </location>
</feature>
<evidence type="ECO:0000259" key="2">
    <source>
        <dbReference type="Pfam" id="PF13087"/>
    </source>
</evidence>
<dbReference type="Gene3D" id="3.40.50.300">
    <property type="entry name" value="P-loop containing nucleotide triphosphate hydrolases"/>
    <property type="match status" value="1"/>
</dbReference>
<proteinExistence type="predicted"/>
<dbReference type="PANTHER" id="PTHR10887">
    <property type="entry name" value="DNA2/NAM7 HELICASE FAMILY"/>
    <property type="match status" value="1"/>
</dbReference>
<dbReference type="InterPro" id="IPR045055">
    <property type="entry name" value="DNA2/NAM7-like"/>
</dbReference>
<dbReference type="EMBL" id="JARKIB010000013">
    <property type="protein sequence ID" value="KAJ7773407.1"/>
    <property type="molecule type" value="Genomic_DNA"/>
</dbReference>
<comment type="caution">
    <text evidence="3">The sequence shown here is derived from an EMBL/GenBank/DDBJ whole genome shotgun (WGS) entry which is preliminary data.</text>
</comment>
<keyword evidence="4" id="KW-1185">Reference proteome</keyword>
<gene>
    <name evidence="3" type="ORF">B0H16DRAFT_148536</name>
</gene>
<dbReference type="PANTHER" id="PTHR10887:SF495">
    <property type="entry name" value="HELICASE SENATAXIN ISOFORM X1-RELATED"/>
    <property type="match status" value="1"/>
</dbReference>
<feature type="transmembrane region" description="Helical" evidence="1">
    <location>
        <begin position="6"/>
        <end position="26"/>
    </location>
</feature>
<keyword evidence="1" id="KW-1133">Transmembrane helix</keyword>
<protein>
    <submittedName>
        <fullName evidence="3">AAA domain-containing protein</fullName>
    </submittedName>
</protein>
<dbReference type="InterPro" id="IPR047187">
    <property type="entry name" value="SF1_C_Upf1"/>
</dbReference>